<feature type="binding site" evidence="3">
    <location>
        <begin position="646"/>
        <end position="653"/>
    </location>
    <ligand>
        <name>ATP</name>
        <dbReference type="ChEBI" id="CHEBI:30616"/>
    </ligand>
</feature>
<keyword evidence="5" id="KW-0472">Membrane</keyword>
<dbReference type="InterPro" id="IPR002543">
    <property type="entry name" value="FtsK_dom"/>
</dbReference>
<dbReference type="CDD" id="cd00060">
    <property type="entry name" value="FHA"/>
    <property type="match status" value="1"/>
</dbReference>
<dbReference type="Proteomes" id="UP000711614">
    <property type="component" value="Unassembled WGS sequence"/>
</dbReference>
<dbReference type="Gene3D" id="2.60.200.20">
    <property type="match status" value="1"/>
</dbReference>
<dbReference type="SUPFAM" id="SSF49879">
    <property type="entry name" value="SMAD/FHA domain"/>
    <property type="match status" value="1"/>
</dbReference>
<dbReference type="SMART" id="SM00382">
    <property type="entry name" value="AAA"/>
    <property type="match status" value="1"/>
</dbReference>
<gene>
    <name evidence="7" type="ORF">JOF48_002523</name>
</gene>
<evidence type="ECO:0000256" key="3">
    <source>
        <dbReference type="PROSITE-ProRule" id="PRU00289"/>
    </source>
</evidence>
<evidence type="ECO:0000259" key="6">
    <source>
        <dbReference type="PROSITE" id="PS50901"/>
    </source>
</evidence>
<evidence type="ECO:0000313" key="7">
    <source>
        <dbReference type="EMBL" id="MBP2413724.1"/>
    </source>
</evidence>
<dbReference type="Pfam" id="PF01580">
    <property type="entry name" value="FtsK_SpoIIIE"/>
    <property type="match status" value="1"/>
</dbReference>
<keyword evidence="8" id="KW-1185">Reference proteome</keyword>
<keyword evidence="1 3" id="KW-0547">Nucleotide-binding</keyword>
<sequence length="1409" mass="141443">MLLEIAVVAGPGAHGGPGALAGLPPMELSVAWPPGSAPTGSTLDAALSQYWAGAAFTVAGELLSTLQPGVPPLVDGAVVVAWPGGAPAAGVAGAAPAQAAVAVLAVCSGPGAGAVFALHRGSYSLGRGRCRLPIADPSLSRHHGTLVVGSHSITLTAVPGSSGFRLLRGPGDSGSGGIGRGGVLSPRRRRRRRAAGPGAAAAGRFPVELEIGQRVACGSSTFELRFQEPSLGGQASVSRASAPDGSLPGTGSLLLDAAALDPLEVPIPGGSGRGRTALMVAGFLPVVLGVVFALTTGSWMFLAFSAMGAATVLVPLLGGSARRKELRLAVAGAARRDAERLASAFPDAASLAAAGGIRTGPASQPPGNGFAVRLGTAPGPAALTLAPADPSFKPPTAESRPACLRLGGALQQVCGPASVAAPLLNYVLIQLDAAGVPVVVLGPTGDLPLEARLLPLTTLATSTGAALAALAAAVPHAGAGFPPSGASQGASTAGVPGTSVVLVVLGGDVDPRLAAVPGVQVLLFSEAPCPGAAAVLQVSGSRASGIVAGVPFTPDGVPAAVFAAHARRRALHGARTTDGPGSPQAAAADSLAPNVLPTPGLDIADVWEQWHRAAGRPLQPVPIGRSADGPVLFDFLHDGPHLLLGGTTGSGKSEFLRTLVGSLAVAHSPAELQFVFIDFKGGAGLGVMRKLPHTSSLITDLGGHGMARTIASLRAELHRRESALAEAEAADSDEYRTRRSGPSGSGAAGMAHLVIVVDEFRVLVDQFPDTLAELMRIAAVGRSLGIHLVMATQRPQGALNADIRANVTSSICLRVQSAFDSVDVIGDGAAAEISVATPGRAYISRAGGTPQEFQSATLRLQGGGGDGMPVVTLAAASLGKSGEPAAGGRQGSDPAGVAALLARAWREHLASATGATAGAAPAVVAPDLPAEVPLLGTDTAGSSPDGAAGRQFLLGTVDVPEDQSLQPLLWQPCVQSHLALFGTVQETSSALGMLVHQLLGAGSPPPDGDPPPAVYLMDGDGSLAAQARNPRVGAHVTPGQLRTAGRLIERLLEHSRSTAAPLVLCVSDWGRWVAALRNSPWHAAEDGLGELVRFSPRNMVVAVGGGRELLAAPFLAAVPNRMYLTHGSHAESTALWPRLPDFTPLPGRAALAGPINDCHGTGHGGGQVLHVAQLGTPRFPEDARGGARGPADDPDAVVAMGSPAAPVLQVRDIPEQLSGAGLLRAAAGRVPETASGTAAVHLLLGLGGDGMDPVAAVVSPGCVLPVIGGPGSGKSTFLQAMEQTHRERAGAGPGTDGPAAAIRWIDDADQLPPQELADATLSLAAGGIIVAAFGYPGPALSRLPMEWGLRTAQQGVVVMPQRPGDAEIFGVRLETMGTEPQGRAVLLERGRSRWFQFAHDGGSAAAGDA</sequence>
<keyword evidence="5" id="KW-1133">Transmembrane helix</keyword>
<dbReference type="Gene3D" id="3.40.50.300">
    <property type="entry name" value="P-loop containing nucleotide triphosphate hydrolases"/>
    <property type="match status" value="2"/>
</dbReference>
<dbReference type="SUPFAM" id="SSF52540">
    <property type="entry name" value="P-loop containing nucleoside triphosphate hydrolases"/>
    <property type="match status" value="1"/>
</dbReference>
<evidence type="ECO:0000256" key="4">
    <source>
        <dbReference type="SAM" id="MobiDB-lite"/>
    </source>
</evidence>
<dbReference type="InterPro" id="IPR027417">
    <property type="entry name" value="P-loop_NTPase"/>
</dbReference>
<feature type="region of interest" description="Disordered" evidence="4">
    <location>
        <begin position="168"/>
        <end position="198"/>
    </location>
</feature>
<accession>A0ABS4YY33</accession>
<evidence type="ECO:0000256" key="2">
    <source>
        <dbReference type="ARBA" id="ARBA00022840"/>
    </source>
</evidence>
<dbReference type="InterPro" id="IPR008984">
    <property type="entry name" value="SMAD_FHA_dom_sf"/>
</dbReference>
<dbReference type="RefSeq" id="WP_209681210.1">
    <property type="nucleotide sequence ID" value="NZ_JAGIOI010000001.1"/>
</dbReference>
<dbReference type="InterPro" id="IPR003593">
    <property type="entry name" value="AAA+_ATPase"/>
</dbReference>
<feature type="domain" description="FtsK" evidence="6">
    <location>
        <begin position="628"/>
        <end position="822"/>
    </location>
</feature>
<evidence type="ECO:0000256" key="5">
    <source>
        <dbReference type="SAM" id="Phobius"/>
    </source>
</evidence>
<keyword evidence="5" id="KW-0812">Transmembrane</keyword>
<feature type="transmembrane region" description="Helical" evidence="5">
    <location>
        <begin position="276"/>
        <end position="294"/>
    </location>
</feature>
<dbReference type="InterPro" id="IPR050206">
    <property type="entry name" value="FtsK/SpoIIIE/SftA"/>
</dbReference>
<reference evidence="7 8" key="1">
    <citation type="submission" date="2021-03" db="EMBL/GenBank/DDBJ databases">
        <title>Sequencing the genomes of 1000 actinobacteria strains.</title>
        <authorList>
            <person name="Klenk H.-P."/>
        </authorList>
    </citation>
    <scope>NUCLEOTIDE SEQUENCE [LARGE SCALE GENOMIC DNA]</scope>
    <source>
        <strain evidence="7 8">DSM 16005</strain>
    </source>
</reference>
<dbReference type="EMBL" id="JAGIOI010000001">
    <property type="protein sequence ID" value="MBP2413724.1"/>
    <property type="molecule type" value="Genomic_DNA"/>
</dbReference>
<proteinExistence type="predicted"/>
<dbReference type="PROSITE" id="PS50901">
    <property type="entry name" value="FTSK"/>
    <property type="match status" value="1"/>
</dbReference>
<evidence type="ECO:0000313" key="8">
    <source>
        <dbReference type="Proteomes" id="UP000711614"/>
    </source>
</evidence>
<keyword evidence="2 3" id="KW-0067">ATP-binding</keyword>
<feature type="transmembrane region" description="Helical" evidence="5">
    <location>
        <begin position="300"/>
        <end position="318"/>
    </location>
</feature>
<organism evidence="7 8">
    <name type="scientific">Arthrobacter stackebrandtii</name>
    <dbReference type="NCBI Taxonomy" id="272161"/>
    <lineage>
        <taxon>Bacteria</taxon>
        <taxon>Bacillati</taxon>
        <taxon>Actinomycetota</taxon>
        <taxon>Actinomycetes</taxon>
        <taxon>Micrococcales</taxon>
        <taxon>Micrococcaceae</taxon>
        <taxon>Arthrobacter</taxon>
    </lineage>
</organism>
<dbReference type="PANTHER" id="PTHR22683:SF1">
    <property type="entry name" value="TYPE VII SECRETION SYSTEM PROTEIN ESSC"/>
    <property type="match status" value="1"/>
</dbReference>
<dbReference type="PANTHER" id="PTHR22683">
    <property type="entry name" value="SPORULATION PROTEIN RELATED"/>
    <property type="match status" value="1"/>
</dbReference>
<evidence type="ECO:0000256" key="1">
    <source>
        <dbReference type="ARBA" id="ARBA00022741"/>
    </source>
</evidence>
<feature type="compositionally biased region" description="Gly residues" evidence="4">
    <location>
        <begin position="171"/>
        <end position="182"/>
    </location>
</feature>
<protein>
    <submittedName>
        <fullName evidence="7">S-DNA-T family DNA segregation ATPase FtsK/SpoIIIE</fullName>
    </submittedName>
</protein>
<comment type="caution">
    <text evidence="7">The sequence shown here is derived from an EMBL/GenBank/DDBJ whole genome shotgun (WGS) entry which is preliminary data.</text>
</comment>
<name>A0ABS4YY33_9MICC</name>